<evidence type="ECO:0000313" key="7">
    <source>
        <dbReference type="Proteomes" id="UP001374579"/>
    </source>
</evidence>
<dbReference type="PROSITE" id="PS50041">
    <property type="entry name" value="C_TYPE_LECTIN_2"/>
    <property type="match status" value="1"/>
</dbReference>
<dbReference type="Gene3D" id="3.10.100.10">
    <property type="entry name" value="Mannose-Binding Protein A, subunit A"/>
    <property type="match status" value="1"/>
</dbReference>
<dbReference type="InterPro" id="IPR050111">
    <property type="entry name" value="C-type_lectin/snaclec_domain"/>
</dbReference>
<evidence type="ECO:0000313" key="6">
    <source>
        <dbReference type="EMBL" id="KAK7093928.1"/>
    </source>
</evidence>
<dbReference type="InterPro" id="IPR016186">
    <property type="entry name" value="C-type_lectin-like/link_sf"/>
</dbReference>
<name>A0AAN9AVC1_9CAEN</name>
<keyword evidence="4" id="KW-0732">Signal</keyword>
<dbReference type="Pfam" id="PF00059">
    <property type="entry name" value="Lectin_C"/>
    <property type="match status" value="1"/>
</dbReference>
<organism evidence="6 7">
    <name type="scientific">Littorina saxatilis</name>
    <dbReference type="NCBI Taxonomy" id="31220"/>
    <lineage>
        <taxon>Eukaryota</taxon>
        <taxon>Metazoa</taxon>
        <taxon>Spiralia</taxon>
        <taxon>Lophotrochozoa</taxon>
        <taxon>Mollusca</taxon>
        <taxon>Gastropoda</taxon>
        <taxon>Caenogastropoda</taxon>
        <taxon>Littorinimorpha</taxon>
        <taxon>Littorinoidea</taxon>
        <taxon>Littorinidae</taxon>
        <taxon>Littorina</taxon>
    </lineage>
</organism>
<evidence type="ECO:0000256" key="3">
    <source>
        <dbReference type="SAM" id="MobiDB-lite"/>
    </source>
</evidence>
<feature type="chain" id="PRO_5042900054" description="C-type lectin domain-containing protein" evidence="4">
    <location>
        <begin position="19"/>
        <end position="273"/>
    </location>
</feature>
<evidence type="ECO:0000256" key="2">
    <source>
        <dbReference type="ARBA" id="ARBA00022900"/>
    </source>
</evidence>
<protein>
    <recommendedName>
        <fullName evidence="5">C-type lectin domain-containing protein</fullName>
    </recommendedName>
</protein>
<evidence type="ECO:0000259" key="5">
    <source>
        <dbReference type="PROSITE" id="PS50041"/>
    </source>
</evidence>
<feature type="domain" description="C-type lectin" evidence="5">
    <location>
        <begin position="39"/>
        <end position="151"/>
    </location>
</feature>
<feature type="signal peptide" evidence="4">
    <location>
        <begin position="1"/>
        <end position="18"/>
    </location>
</feature>
<dbReference type="InterPro" id="IPR011061">
    <property type="entry name" value="Hirudin/antistatin"/>
</dbReference>
<keyword evidence="1" id="KW-0646">Protease inhibitor</keyword>
<proteinExistence type="predicted"/>
<dbReference type="AlphaFoldDB" id="A0AAN9AVC1"/>
<reference evidence="6 7" key="1">
    <citation type="submission" date="2024-02" db="EMBL/GenBank/DDBJ databases">
        <title>Chromosome-scale genome assembly of the rough periwinkle Littorina saxatilis.</title>
        <authorList>
            <person name="De Jode A."/>
            <person name="Faria R."/>
            <person name="Formenti G."/>
            <person name="Sims Y."/>
            <person name="Smith T.P."/>
            <person name="Tracey A."/>
            <person name="Wood J.M.D."/>
            <person name="Zagrodzka Z.B."/>
            <person name="Johannesson K."/>
            <person name="Butlin R.K."/>
            <person name="Leder E.H."/>
        </authorList>
    </citation>
    <scope>NUCLEOTIDE SEQUENCE [LARGE SCALE GENOMIC DNA]</scope>
    <source>
        <strain evidence="6">Snail1</strain>
        <tissue evidence="6">Muscle</tissue>
    </source>
</reference>
<dbReference type="SMART" id="SM00034">
    <property type="entry name" value="CLECT"/>
    <property type="match status" value="1"/>
</dbReference>
<dbReference type="PANTHER" id="PTHR22803">
    <property type="entry name" value="MANNOSE, PHOSPHOLIPASE, LECTIN RECEPTOR RELATED"/>
    <property type="match status" value="1"/>
</dbReference>
<dbReference type="GO" id="GO:0004867">
    <property type="term" value="F:serine-type endopeptidase inhibitor activity"/>
    <property type="evidence" value="ECO:0007669"/>
    <property type="project" value="UniProtKB-KW"/>
</dbReference>
<keyword evidence="7" id="KW-1185">Reference proteome</keyword>
<dbReference type="InterPro" id="IPR001304">
    <property type="entry name" value="C-type_lectin-like"/>
</dbReference>
<dbReference type="Pfam" id="PF02822">
    <property type="entry name" value="Antistasin"/>
    <property type="match status" value="1"/>
</dbReference>
<accession>A0AAN9AVC1</accession>
<sequence>MGLKECLVLVLASGCALAANYTIDDCPASIPHDRHLQVFGDTCYSFMTSHRREFDAAERECESNLGHLVIIRDAATQDFLYNALRHDLRYNGVVWIGLSDKVNEGQFVWVDGSPAHYTHWASGQPGILGGLEDCVGMNIKQQGQWNDYQCEGFLFISNSHVFVCEYPLGPTTAPPTTIPTTAPTPTNAAVTGGSSSPMTAAATSASSAGSTVPTQQTTTPQAMTSDTTQQTTTAATQATTGACPPFSCSRDCGLSGYKTDDDGCLVCECDTSM</sequence>
<feature type="compositionally biased region" description="Low complexity" evidence="3">
    <location>
        <begin position="178"/>
        <end position="233"/>
    </location>
</feature>
<dbReference type="SUPFAM" id="SSF57262">
    <property type="entry name" value="Leech antihemostatic proteins"/>
    <property type="match status" value="1"/>
</dbReference>
<evidence type="ECO:0000256" key="1">
    <source>
        <dbReference type="ARBA" id="ARBA00022690"/>
    </source>
</evidence>
<dbReference type="EMBL" id="JBAMIC010000019">
    <property type="protein sequence ID" value="KAK7093928.1"/>
    <property type="molecule type" value="Genomic_DNA"/>
</dbReference>
<evidence type="ECO:0000256" key="4">
    <source>
        <dbReference type="SAM" id="SignalP"/>
    </source>
</evidence>
<dbReference type="CDD" id="cd00037">
    <property type="entry name" value="CLECT"/>
    <property type="match status" value="1"/>
</dbReference>
<dbReference type="InterPro" id="IPR016187">
    <property type="entry name" value="CTDL_fold"/>
</dbReference>
<keyword evidence="2" id="KW-0722">Serine protease inhibitor</keyword>
<gene>
    <name evidence="6" type="ORF">V1264_007610</name>
</gene>
<comment type="caution">
    <text evidence="6">The sequence shown here is derived from an EMBL/GenBank/DDBJ whole genome shotgun (WGS) entry which is preliminary data.</text>
</comment>
<dbReference type="Proteomes" id="UP001374579">
    <property type="component" value="Unassembled WGS sequence"/>
</dbReference>
<feature type="region of interest" description="Disordered" evidence="3">
    <location>
        <begin position="175"/>
        <end position="233"/>
    </location>
</feature>
<dbReference type="InterPro" id="IPR004094">
    <property type="entry name" value="Antistasin-like"/>
</dbReference>
<dbReference type="SUPFAM" id="SSF56436">
    <property type="entry name" value="C-type lectin-like"/>
    <property type="match status" value="1"/>
</dbReference>
<dbReference type="Gene3D" id="2.10.22.10">
    <property type="entry name" value="Antistasin, domain 1"/>
    <property type="match status" value="1"/>
</dbReference>